<dbReference type="EMBL" id="FQVM01000001">
    <property type="protein sequence ID" value="SHE33562.1"/>
    <property type="molecule type" value="Genomic_DNA"/>
</dbReference>
<protein>
    <submittedName>
        <fullName evidence="3">Ferrous iron transport protein A</fullName>
    </submittedName>
</protein>
<organism evidence="3 4">
    <name type="scientific">Clostridium fallax</name>
    <dbReference type="NCBI Taxonomy" id="1533"/>
    <lineage>
        <taxon>Bacteria</taxon>
        <taxon>Bacillati</taxon>
        <taxon>Bacillota</taxon>
        <taxon>Clostridia</taxon>
        <taxon>Eubacteriales</taxon>
        <taxon>Clostridiaceae</taxon>
        <taxon>Clostridium</taxon>
    </lineage>
</organism>
<evidence type="ECO:0000313" key="4">
    <source>
        <dbReference type="Proteomes" id="UP000184035"/>
    </source>
</evidence>
<gene>
    <name evidence="3" type="ORF">SAMN05443638_10199</name>
</gene>
<dbReference type="InterPro" id="IPR053184">
    <property type="entry name" value="FeoA-like"/>
</dbReference>
<dbReference type="InterPro" id="IPR007167">
    <property type="entry name" value="Fe-transptr_FeoA-like"/>
</dbReference>
<keyword evidence="4" id="KW-1185">Reference proteome</keyword>
<dbReference type="OrthoDB" id="1707677at2"/>
<evidence type="ECO:0000256" key="1">
    <source>
        <dbReference type="ARBA" id="ARBA00023004"/>
    </source>
</evidence>
<dbReference type="InterPro" id="IPR038157">
    <property type="entry name" value="FeoA_core_dom"/>
</dbReference>
<dbReference type="Proteomes" id="UP000184035">
    <property type="component" value="Unassembled WGS sequence"/>
</dbReference>
<proteinExistence type="predicted"/>
<evidence type="ECO:0000313" key="3">
    <source>
        <dbReference type="EMBL" id="SHE33562.1"/>
    </source>
</evidence>
<keyword evidence="1" id="KW-0408">Iron</keyword>
<dbReference type="SMART" id="SM00899">
    <property type="entry name" value="FeoA"/>
    <property type="match status" value="1"/>
</dbReference>
<sequence>MIMPVAFIEEGKSVIVNNIIMSEAMGKKLREMGIAHGSSIDIIKNDGVSVILGVSGSRLALDMSMARKIMVQQN</sequence>
<dbReference type="InterPro" id="IPR008988">
    <property type="entry name" value="Transcriptional_repressor_C"/>
</dbReference>
<accession>A0A1M4SN32</accession>
<dbReference type="STRING" id="1533.SAMN05443638_10199"/>
<dbReference type="AlphaFoldDB" id="A0A1M4SN32"/>
<dbReference type="GO" id="GO:0046914">
    <property type="term" value="F:transition metal ion binding"/>
    <property type="evidence" value="ECO:0007669"/>
    <property type="project" value="InterPro"/>
</dbReference>
<dbReference type="SUPFAM" id="SSF50037">
    <property type="entry name" value="C-terminal domain of transcriptional repressors"/>
    <property type="match status" value="1"/>
</dbReference>
<dbReference type="PANTHER" id="PTHR43151">
    <property type="entry name" value="FEOA FAMILY PROTEIN"/>
    <property type="match status" value="1"/>
</dbReference>
<dbReference type="RefSeq" id="WP_072892264.1">
    <property type="nucleotide sequence ID" value="NZ_FQVM01000001.1"/>
</dbReference>
<dbReference type="PANTHER" id="PTHR43151:SF1">
    <property type="entry name" value="SSR2333 PROTEIN"/>
    <property type="match status" value="1"/>
</dbReference>
<name>A0A1M4SN32_9CLOT</name>
<dbReference type="Gene3D" id="2.30.30.90">
    <property type="match status" value="1"/>
</dbReference>
<dbReference type="Pfam" id="PF04023">
    <property type="entry name" value="FeoA"/>
    <property type="match status" value="1"/>
</dbReference>
<reference evidence="3 4" key="1">
    <citation type="submission" date="2016-11" db="EMBL/GenBank/DDBJ databases">
        <authorList>
            <person name="Jaros S."/>
            <person name="Januszkiewicz K."/>
            <person name="Wedrychowicz H."/>
        </authorList>
    </citation>
    <scope>NUCLEOTIDE SEQUENCE [LARGE SCALE GENOMIC DNA]</scope>
    <source>
        <strain evidence="3 4">DSM 2631</strain>
    </source>
</reference>
<feature type="domain" description="Ferrous iron transporter FeoA-like" evidence="2">
    <location>
        <begin position="3"/>
        <end position="73"/>
    </location>
</feature>
<evidence type="ECO:0000259" key="2">
    <source>
        <dbReference type="SMART" id="SM00899"/>
    </source>
</evidence>